<organism evidence="2 3">
    <name type="scientific">Saccharopolyspora halophila</name>
    <dbReference type="NCBI Taxonomy" id="405551"/>
    <lineage>
        <taxon>Bacteria</taxon>
        <taxon>Bacillati</taxon>
        <taxon>Actinomycetota</taxon>
        <taxon>Actinomycetes</taxon>
        <taxon>Pseudonocardiales</taxon>
        <taxon>Pseudonocardiaceae</taxon>
        <taxon>Saccharopolyspora</taxon>
    </lineage>
</organism>
<keyword evidence="3" id="KW-1185">Reference proteome</keyword>
<dbReference type="Gene3D" id="3.40.630.30">
    <property type="match status" value="1"/>
</dbReference>
<evidence type="ECO:0000259" key="1">
    <source>
        <dbReference type="PROSITE" id="PS51186"/>
    </source>
</evidence>
<evidence type="ECO:0000313" key="3">
    <source>
        <dbReference type="Proteomes" id="UP001501218"/>
    </source>
</evidence>
<name>A0ABN3FVA9_9PSEU</name>
<dbReference type="EMBL" id="BAAARA010000003">
    <property type="protein sequence ID" value="GAA2337960.1"/>
    <property type="molecule type" value="Genomic_DNA"/>
</dbReference>
<dbReference type="Proteomes" id="UP001501218">
    <property type="component" value="Unassembled WGS sequence"/>
</dbReference>
<gene>
    <name evidence="2" type="ORF">GCM10009854_12640</name>
</gene>
<dbReference type="Pfam" id="PF08445">
    <property type="entry name" value="FR47"/>
    <property type="match status" value="1"/>
</dbReference>
<feature type="domain" description="N-acetyltransferase" evidence="1">
    <location>
        <begin position="121"/>
        <end position="248"/>
    </location>
</feature>
<protein>
    <recommendedName>
        <fullName evidence="1">N-acetyltransferase domain-containing protein</fullName>
    </recommendedName>
</protein>
<dbReference type="PROSITE" id="PS51186">
    <property type="entry name" value="GNAT"/>
    <property type="match status" value="1"/>
</dbReference>
<dbReference type="InterPro" id="IPR016181">
    <property type="entry name" value="Acyl_CoA_acyltransferase"/>
</dbReference>
<sequence length="248" mass="26372">MHRLGDFRAVAAACPDLMVRWSAQALEDGYPHERGAAWRLRDAVVVFAPGLNRADRLVCSGPGADVVELVNEVLPGLSGYDVRLLAAAPLAAHVAERAGLEVRATFGWLHLAAEPPQHPASGVEWLTRADEPAIDALLRRANPKSYLFPSDPGASRWAGVRGADGEIRSVAGDSWPAPGIGFISGVATDPACRGAGLSTQVCTFLTRELAARGDVALMADADNEPALRLYRNLGYEFTAVSAARPKRT</sequence>
<accession>A0ABN3FVA9</accession>
<evidence type="ECO:0000313" key="2">
    <source>
        <dbReference type="EMBL" id="GAA2337960.1"/>
    </source>
</evidence>
<proteinExistence type="predicted"/>
<reference evidence="2 3" key="1">
    <citation type="journal article" date="2019" name="Int. J. Syst. Evol. Microbiol.">
        <title>The Global Catalogue of Microorganisms (GCM) 10K type strain sequencing project: providing services to taxonomists for standard genome sequencing and annotation.</title>
        <authorList>
            <consortium name="The Broad Institute Genomics Platform"/>
            <consortium name="The Broad Institute Genome Sequencing Center for Infectious Disease"/>
            <person name="Wu L."/>
            <person name="Ma J."/>
        </authorList>
    </citation>
    <scope>NUCLEOTIDE SEQUENCE [LARGE SCALE GENOMIC DNA]</scope>
    <source>
        <strain evidence="2 3">JCM 16221</strain>
    </source>
</reference>
<dbReference type="SUPFAM" id="SSF55729">
    <property type="entry name" value="Acyl-CoA N-acyltransferases (Nat)"/>
    <property type="match status" value="1"/>
</dbReference>
<dbReference type="InterPro" id="IPR000182">
    <property type="entry name" value="GNAT_dom"/>
</dbReference>
<dbReference type="RefSeq" id="WP_344127602.1">
    <property type="nucleotide sequence ID" value="NZ_BAAARA010000003.1"/>
</dbReference>
<comment type="caution">
    <text evidence="2">The sequence shown here is derived from an EMBL/GenBank/DDBJ whole genome shotgun (WGS) entry which is preliminary data.</text>
</comment>
<dbReference type="InterPro" id="IPR013653">
    <property type="entry name" value="GCN5-like_dom"/>
</dbReference>